<dbReference type="SUPFAM" id="SSF103473">
    <property type="entry name" value="MFS general substrate transporter"/>
    <property type="match status" value="1"/>
</dbReference>
<gene>
    <name evidence="3" type="ORF">S01H1_49549</name>
</gene>
<dbReference type="InterPro" id="IPR011701">
    <property type="entry name" value="MFS"/>
</dbReference>
<sequence length="95" mass="10245">MAGEAVFFLPFVLPRVFRPTLLDVFHLTNFELGIAFSVYGVVAMLAYFPGGPLADRFSARKLMAFALLATSIGGLVMASIPSLAALKVLYGFWGV</sequence>
<evidence type="ECO:0000313" key="3">
    <source>
        <dbReference type="EMBL" id="GAG23162.1"/>
    </source>
</evidence>
<dbReference type="EMBL" id="BARS01031882">
    <property type="protein sequence ID" value="GAG23162.1"/>
    <property type="molecule type" value="Genomic_DNA"/>
</dbReference>
<feature type="domain" description="Major facilitator superfamily (MFS) profile" evidence="2">
    <location>
        <begin position="1"/>
        <end position="95"/>
    </location>
</feature>
<dbReference type="AlphaFoldDB" id="X0WIW7"/>
<feature type="transmembrane region" description="Helical" evidence="1">
    <location>
        <begin position="32"/>
        <end position="50"/>
    </location>
</feature>
<feature type="transmembrane region" description="Helical" evidence="1">
    <location>
        <begin position="62"/>
        <end position="86"/>
    </location>
</feature>
<comment type="caution">
    <text evidence="3">The sequence shown here is derived from an EMBL/GenBank/DDBJ whole genome shotgun (WGS) entry which is preliminary data.</text>
</comment>
<keyword evidence="1" id="KW-1133">Transmembrane helix</keyword>
<dbReference type="InterPro" id="IPR020846">
    <property type="entry name" value="MFS_dom"/>
</dbReference>
<accession>X0WIW7</accession>
<protein>
    <recommendedName>
        <fullName evidence="2">Major facilitator superfamily (MFS) profile domain-containing protein</fullName>
    </recommendedName>
</protein>
<reference evidence="3" key="1">
    <citation type="journal article" date="2014" name="Front. Microbiol.">
        <title>High frequency of phylogenetically diverse reductive dehalogenase-homologous genes in deep subseafloor sedimentary metagenomes.</title>
        <authorList>
            <person name="Kawai M."/>
            <person name="Futagami T."/>
            <person name="Toyoda A."/>
            <person name="Takaki Y."/>
            <person name="Nishi S."/>
            <person name="Hori S."/>
            <person name="Arai W."/>
            <person name="Tsubouchi T."/>
            <person name="Morono Y."/>
            <person name="Uchiyama I."/>
            <person name="Ito T."/>
            <person name="Fujiyama A."/>
            <person name="Inagaki F."/>
            <person name="Takami H."/>
        </authorList>
    </citation>
    <scope>NUCLEOTIDE SEQUENCE</scope>
    <source>
        <strain evidence="3">Expedition CK06-06</strain>
    </source>
</reference>
<organism evidence="3">
    <name type="scientific">marine sediment metagenome</name>
    <dbReference type="NCBI Taxonomy" id="412755"/>
    <lineage>
        <taxon>unclassified sequences</taxon>
        <taxon>metagenomes</taxon>
        <taxon>ecological metagenomes</taxon>
    </lineage>
</organism>
<dbReference type="PROSITE" id="PS50850">
    <property type="entry name" value="MFS"/>
    <property type="match status" value="1"/>
</dbReference>
<evidence type="ECO:0000256" key="1">
    <source>
        <dbReference type="SAM" id="Phobius"/>
    </source>
</evidence>
<proteinExistence type="predicted"/>
<dbReference type="GO" id="GO:0022857">
    <property type="term" value="F:transmembrane transporter activity"/>
    <property type="evidence" value="ECO:0007669"/>
    <property type="project" value="InterPro"/>
</dbReference>
<evidence type="ECO:0000259" key="2">
    <source>
        <dbReference type="PROSITE" id="PS50850"/>
    </source>
</evidence>
<dbReference type="Gene3D" id="1.20.1250.20">
    <property type="entry name" value="MFS general substrate transporter like domains"/>
    <property type="match status" value="1"/>
</dbReference>
<name>X0WIW7_9ZZZZ</name>
<feature type="non-terminal residue" evidence="3">
    <location>
        <position position="95"/>
    </location>
</feature>
<keyword evidence="1" id="KW-0812">Transmembrane</keyword>
<keyword evidence="1" id="KW-0472">Membrane</keyword>
<dbReference type="Pfam" id="PF07690">
    <property type="entry name" value="MFS_1"/>
    <property type="match status" value="1"/>
</dbReference>
<dbReference type="InterPro" id="IPR036259">
    <property type="entry name" value="MFS_trans_sf"/>
</dbReference>